<dbReference type="AlphaFoldDB" id="A0A3D9L5T9"/>
<gene>
    <name evidence="7" type="ORF">C7460_10613</name>
</gene>
<dbReference type="InterPro" id="IPR000923">
    <property type="entry name" value="BlueCu_1"/>
</dbReference>
<keyword evidence="3" id="KW-0249">Electron transport</keyword>
<dbReference type="PROSITE" id="PS51257">
    <property type="entry name" value="PROKAR_LIPOPROTEIN"/>
    <property type="match status" value="1"/>
</dbReference>
<dbReference type="Gene3D" id="2.60.40.420">
    <property type="entry name" value="Cupredoxins - blue copper proteins"/>
    <property type="match status" value="1"/>
</dbReference>
<name>A0A3D9L5T9_MARFU</name>
<dbReference type="NCBIfam" id="TIGR02695">
    <property type="entry name" value="azurin"/>
    <property type="match status" value="1"/>
</dbReference>
<dbReference type="CDD" id="cd13922">
    <property type="entry name" value="Azurin"/>
    <property type="match status" value="1"/>
</dbReference>
<feature type="domain" description="Blue (type 1) copper" evidence="6">
    <location>
        <begin position="50"/>
        <end position="172"/>
    </location>
</feature>
<reference evidence="7 8" key="1">
    <citation type="submission" date="2018-07" db="EMBL/GenBank/DDBJ databases">
        <title>Genomic Encyclopedia of Type Strains, Phase IV (KMG-IV): sequencing the most valuable type-strain genomes for metagenomic binning, comparative biology and taxonomic classification.</title>
        <authorList>
            <person name="Goeker M."/>
        </authorList>
    </citation>
    <scope>NUCLEOTIDE SEQUENCE [LARGE SCALE GENOMIC DNA]</scope>
    <source>
        <strain evidence="7 8">DSM 4134</strain>
    </source>
</reference>
<dbReference type="RefSeq" id="WP_115867735.1">
    <property type="nucleotide sequence ID" value="NZ_QREG01000006.1"/>
</dbReference>
<dbReference type="PANTHER" id="PTHR38439:SF2">
    <property type="entry name" value="OUTER MEMBRANE PROTEIN H.8"/>
    <property type="match status" value="1"/>
</dbReference>
<evidence type="ECO:0000256" key="1">
    <source>
        <dbReference type="ARBA" id="ARBA00022448"/>
    </source>
</evidence>
<feature type="signal peptide" evidence="5">
    <location>
        <begin position="1"/>
        <end position="21"/>
    </location>
</feature>
<sequence>MNILKNYLAVVLVAVLMSACGGGGTKEQAASKEVAEAPAAESATAVPDSVALVIEGTDNMKFNKDELKVTEGQVVTLTLKHVGSMPKGSMGHNWVLLAAKADPAVFGAAATSAPDTDYIPQDKLDWVIAHTPVIGGGEEATITFEAPAAGYYKFICSFPGHWGVMQGDFVVQPK</sequence>
<feature type="chain" id="PRO_5017643779" evidence="5">
    <location>
        <begin position="22"/>
        <end position="174"/>
    </location>
</feature>
<dbReference type="SUPFAM" id="SSF49503">
    <property type="entry name" value="Cupredoxins"/>
    <property type="match status" value="1"/>
</dbReference>
<comment type="caution">
    <text evidence="7">The sequence shown here is derived from an EMBL/GenBank/DDBJ whole genome shotgun (WGS) entry which is preliminary data.</text>
</comment>
<dbReference type="PANTHER" id="PTHR38439">
    <property type="entry name" value="AURACYANIN-B"/>
    <property type="match status" value="1"/>
</dbReference>
<proteinExistence type="predicted"/>
<keyword evidence="4" id="KW-0186">Copper</keyword>
<dbReference type="GO" id="GO:0005507">
    <property type="term" value="F:copper ion binding"/>
    <property type="evidence" value="ECO:0007669"/>
    <property type="project" value="InterPro"/>
</dbReference>
<dbReference type="InterPro" id="IPR028871">
    <property type="entry name" value="BlueCu_1_BS"/>
</dbReference>
<keyword evidence="8" id="KW-1185">Reference proteome</keyword>
<dbReference type="EMBL" id="QREG01000006">
    <property type="protein sequence ID" value="REE00076.1"/>
    <property type="molecule type" value="Genomic_DNA"/>
</dbReference>
<dbReference type="Pfam" id="PF00127">
    <property type="entry name" value="Copper-bind"/>
    <property type="match status" value="1"/>
</dbReference>
<evidence type="ECO:0000256" key="2">
    <source>
        <dbReference type="ARBA" id="ARBA00022723"/>
    </source>
</evidence>
<accession>A0A3D9L5T9</accession>
<dbReference type="PROSITE" id="PS00196">
    <property type="entry name" value="COPPER_BLUE"/>
    <property type="match status" value="1"/>
</dbReference>
<keyword evidence="5" id="KW-0732">Signal</keyword>
<dbReference type="Proteomes" id="UP000256779">
    <property type="component" value="Unassembled WGS sequence"/>
</dbReference>
<protein>
    <submittedName>
        <fullName evidence="7">Azurin</fullName>
    </submittedName>
</protein>
<evidence type="ECO:0000313" key="8">
    <source>
        <dbReference type="Proteomes" id="UP000256779"/>
    </source>
</evidence>
<evidence type="ECO:0000259" key="6">
    <source>
        <dbReference type="Pfam" id="PF00127"/>
    </source>
</evidence>
<keyword evidence="1" id="KW-0813">Transport</keyword>
<organism evidence="7 8">
    <name type="scientific">Marinoscillum furvescens DSM 4134</name>
    <dbReference type="NCBI Taxonomy" id="1122208"/>
    <lineage>
        <taxon>Bacteria</taxon>
        <taxon>Pseudomonadati</taxon>
        <taxon>Bacteroidota</taxon>
        <taxon>Cytophagia</taxon>
        <taxon>Cytophagales</taxon>
        <taxon>Reichenbachiellaceae</taxon>
        <taxon>Marinoscillum</taxon>
    </lineage>
</organism>
<dbReference type="InterPro" id="IPR014068">
    <property type="entry name" value="Azurin"/>
</dbReference>
<dbReference type="OrthoDB" id="9814063at2"/>
<keyword evidence="2" id="KW-0479">Metal-binding</keyword>
<dbReference type="InterPro" id="IPR050845">
    <property type="entry name" value="Cu-binding_ET"/>
</dbReference>
<evidence type="ECO:0000313" key="7">
    <source>
        <dbReference type="EMBL" id="REE00076.1"/>
    </source>
</evidence>
<evidence type="ECO:0000256" key="3">
    <source>
        <dbReference type="ARBA" id="ARBA00022982"/>
    </source>
</evidence>
<dbReference type="InterPro" id="IPR008972">
    <property type="entry name" value="Cupredoxin"/>
</dbReference>
<dbReference type="GO" id="GO:0009055">
    <property type="term" value="F:electron transfer activity"/>
    <property type="evidence" value="ECO:0007669"/>
    <property type="project" value="InterPro"/>
</dbReference>
<evidence type="ECO:0000256" key="4">
    <source>
        <dbReference type="ARBA" id="ARBA00023008"/>
    </source>
</evidence>
<evidence type="ECO:0000256" key="5">
    <source>
        <dbReference type="SAM" id="SignalP"/>
    </source>
</evidence>